<dbReference type="Proteomes" id="UP000886800">
    <property type="component" value="Unassembled WGS sequence"/>
</dbReference>
<reference evidence="1" key="1">
    <citation type="journal article" date="2021" name="PeerJ">
        <title>Extensive microbial diversity within the chicken gut microbiome revealed by metagenomics and culture.</title>
        <authorList>
            <person name="Gilroy R."/>
            <person name="Ravi A."/>
            <person name="Getino M."/>
            <person name="Pursley I."/>
            <person name="Horton D.L."/>
            <person name="Alikhan N.F."/>
            <person name="Baker D."/>
            <person name="Gharbi K."/>
            <person name="Hall N."/>
            <person name="Watson M."/>
            <person name="Adriaenssens E.M."/>
            <person name="Foster-Nyarko E."/>
            <person name="Jarju S."/>
            <person name="Secka A."/>
            <person name="Antonio M."/>
            <person name="Oren A."/>
            <person name="Chaudhuri R.R."/>
            <person name="La Ragione R."/>
            <person name="Hildebrand F."/>
            <person name="Pallen M.J."/>
        </authorList>
    </citation>
    <scope>NUCLEOTIDE SEQUENCE</scope>
    <source>
        <strain evidence="1">CHK188-5543</strain>
    </source>
</reference>
<dbReference type="GO" id="GO:0006598">
    <property type="term" value="P:polyamine catabolic process"/>
    <property type="evidence" value="ECO:0007669"/>
    <property type="project" value="TreeGrafter"/>
</dbReference>
<accession>A0A9D2B7M4</accession>
<dbReference type="GO" id="GO:0033969">
    <property type="term" value="F:gamma-glutamyl-gamma-aminobutyrate hydrolase activity"/>
    <property type="evidence" value="ECO:0007669"/>
    <property type="project" value="TreeGrafter"/>
</dbReference>
<evidence type="ECO:0000313" key="1">
    <source>
        <dbReference type="EMBL" id="HIX66041.1"/>
    </source>
</evidence>
<dbReference type="AlphaFoldDB" id="A0A9D2B7M4"/>
<dbReference type="InterPro" id="IPR044668">
    <property type="entry name" value="PuuD-like"/>
</dbReference>
<dbReference type="SUPFAM" id="SSF52317">
    <property type="entry name" value="Class I glutamine amidotransferase-like"/>
    <property type="match status" value="1"/>
</dbReference>
<dbReference type="InterPro" id="IPR011697">
    <property type="entry name" value="Peptidase_C26"/>
</dbReference>
<proteinExistence type="predicted"/>
<protein>
    <submittedName>
        <fullName evidence="1">Gamma-glutamyl-gamma-aminobutyrate hydrolase family protein</fullName>
    </submittedName>
</protein>
<dbReference type="CDD" id="cd01745">
    <property type="entry name" value="GATase1_2"/>
    <property type="match status" value="1"/>
</dbReference>
<dbReference type="GO" id="GO:0005829">
    <property type="term" value="C:cytosol"/>
    <property type="evidence" value="ECO:0007669"/>
    <property type="project" value="TreeGrafter"/>
</dbReference>
<evidence type="ECO:0000313" key="2">
    <source>
        <dbReference type="Proteomes" id="UP000886800"/>
    </source>
</evidence>
<dbReference type="PROSITE" id="PS51273">
    <property type="entry name" value="GATASE_TYPE_1"/>
    <property type="match status" value="1"/>
</dbReference>
<name>A0A9D2B7M4_9FIRM</name>
<dbReference type="Gene3D" id="3.40.50.880">
    <property type="match status" value="1"/>
</dbReference>
<gene>
    <name evidence="1" type="ORF">H9736_07305</name>
</gene>
<sequence length="238" mass="26638">MFQGRPVIVVTTLYDRARESYWMLPGYMEGLEEAGAIPLMPLLTQKPEVLNYFLDQCDGILLTGGHDVSPAVYGREPTPQCGETCPERDGMDVAFLKGAVERDLPVLGICRGFQLMNAAYGGVLYQDLPTELSSQISHRMEPPYDRAVHTVRLEEGSPLRQLLGTEELGVNSRHHQGVRELAPCMRPMAWAEDGLVEACWMPGKRFVWGVQWHPEHAYRSSPENRQILEAFVAAAKGQ</sequence>
<dbReference type="InterPro" id="IPR029062">
    <property type="entry name" value="Class_I_gatase-like"/>
</dbReference>
<dbReference type="PANTHER" id="PTHR43235:SF1">
    <property type="entry name" value="GLUTAMINE AMIDOTRANSFERASE PB2B2.05-RELATED"/>
    <property type="match status" value="1"/>
</dbReference>
<comment type="caution">
    <text evidence="1">The sequence shown here is derived from an EMBL/GenBank/DDBJ whole genome shotgun (WGS) entry which is preliminary data.</text>
</comment>
<organism evidence="1 2">
    <name type="scientific">Candidatus Anaerotruncus excrementipullorum</name>
    <dbReference type="NCBI Taxonomy" id="2838465"/>
    <lineage>
        <taxon>Bacteria</taxon>
        <taxon>Bacillati</taxon>
        <taxon>Bacillota</taxon>
        <taxon>Clostridia</taxon>
        <taxon>Eubacteriales</taxon>
        <taxon>Oscillospiraceae</taxon>
        <taxon>Anaerotruncus</taxon>
    </lineage>
</organism>
<dbReference type="EMBL" id="DXES01000162">
    <property type="protein sequence ID" value="HIX66041.1"/>
    <property type="molecule type" value="Genomic_DNA"/>
</dbReference>
<reference evidence="1" key="2">
    <citation type="submission" date="2021-04" db="EMBL/GenBank/DDBJ databases">
        <authorList>
            <person name="Gilroy R."/>
        </authorList>
    </citation>
    <scope>NUCLEOTIDE SEQUENCE</scope>
    <source>
        <strain evidence="1">CHK188-5543</strain>
    </source>
</reference>
<keyword evidence="1" id="KW-0378">Hydrolase</keyword>
<dbReference type="PANTHER" id="PTHR43235">
    <property type="entry name" value="GLUTAMINE AMIDOTRANSFERASE PB2B2.05-RELATED"/>
    <property type="match status" value="1"/>
</dbReference>
<dbReference type="Pfam" id="PF07722">
    <property type="entry name" value="Peptidase_C26"/>
    <property type="match status" value="1"/>
</dbReference>